<accession>A0A4Y1LU49</accession>
<evidence type="ECO:0000313" key="1">
    <source>
        <dbReference type="EMBL" id="QCG75924.1"/>
    </source>
</evidence>
<sequence length="67" mass="7900">MINIPLLQYKTNTINNLFGRSFSKSIQVRDDNLIILVSFYIEGSKYRKFVYNKEYLEGISAYANNNR</sequence>
<reference evidence="2" key="1">
    <citation type="journal article" date="2020" name="bioRxiv">
        <title>Integrative omics analysis of Pseudomonas aeruginosa virus PA5oct highlights the molecular complexity of jumbo phages.</title>
        <authorList>
            <person name="Lood C."/>
            <person name="Danis-Wlodarczyk K."/>
            <person name="Blasdel B.G."/>
            <person name="Jang H.B."/>
            <person name="Vandenheuvel D."/>
            <person name="Briers Y."/>
            <person name="Noben J.-P."/>
            <person name="van Noort V."/>
            <person name="Drulis-Kawa Z."/>
            <person name="Lavigne R."/>
        </authorList>
    </citation>
    <scope>NUCLEOTIDE SEQUENCE [LARGE SCALE GENOMIC DNA]</scope>
</reference>
<dbReference type="Proteomes" id="UP000316733">
    <property type="component" value="Segment"/>
</dbReference>
<protein>
    <submittedName>
        <fullName evidence="1">Uncharacterized protein</fullName>
    </submittedName>
</protein>
<organism evidence="1 2">
    <name type="scientific">Pseudomonas phage vB_PaeM_PA5oct</name>
    <dbReference type="NCBI Taxonomy" id="2163605"/>
    <lineage>
        <taxon>Viruses</taxon>
        <taxon>Duplodnaviria</taxon>
        <taxon>Heunggongvirae</taxon>
        <taxon>Uroviricota</taxon>
        <taxon>Caudoviricetes</taxon>
        <taxon>Arenbergviridae</taxon>
        <taxon>Wroclawvirus</taxon>
        <taxon>Wroclawvirus PA5oct</taxon>
    </lineage>
</organism>
<keyword evidence="2" id="KW-1185">Reference proteome</keyword>
<evidence type="ECO:0000313" key="2">
    <source>
        <dbReference type="Proteomes" id="UP000316733"/>
    </source>
</evidence>
<dbReference type="EMBL" id="MK797984">
    <property type="protein sequence ID" value="QCG75924.1"/>
    <property type="molecule type" value="Genomic_DNA"/>
</dbReference>
<name>A0A4Y1LU49_9CAUD</name>
<proteinExistence type="predicted"/>
<gene>
    <name evidence="1" type="ORF">EST35_0041</name>
</gene>